<evidence type="ECO:0000256" key="1">
    <source>
        <dbReference type="SAM" id="MobiDB-lite"/>
    </source>
</evidence>
<evidence type="ECO:0000313" key="2">
    <source>
        <dbReference type="EMBL" id="MEQ2308162.1"/>
    </source>
</evidence>
<reference evidence="2 3" key="1">
    <citation type="submission" date="2021-06" db="EMBL/GenBank/DDBJ databases">
        <authorList>
            <person name="Palmer J.M."/>
        </authorList>
    </citation>
    <scope>NUCLEOTIDE SEQUENCE [LARGE SCALE GENOMIC DNA]</scope>
    <source>
        <strain evidence="2 3">AS_MEX2019</strain>
        <tissue evidence="2">Muscle</tissue>
    </source>
</reference>
<gene>
    <name evidence="2" type="ORF">AMECASPLE_025303</name>
</gene>
<accession>A0ABV0ZQV2</accession>
<comment type="caution">
    <text evidence="2">The sequence shown here is derived from an EMBL/GenBank/DDBJ whole genome shotgun (WGS) entry which is preliminary data.</text>
</comment>
<feature type="region of interest" description="Disordered" evidence="1">
    <location>
        <begin position="50"/>
        <end position="70"/>
    </location>
</feature>
<evidence type="ECO:0000313" key="3">
    <source>
        <dbReference type="Proteomes" id="UP001469553"/>
    </source>
</evidence>
<dbReference type="EMBL" id="JAHRIP010068315">
    <property type="protein sequence ID" value="MEQ2308162.1"/>
    <property type="molecule type" value="Genomic_DNA"/>
</dbReference>
<feature type="compositionally biased region" description="Polar residues" evidence="1">
    <location>
        <begin position="50"/>
        <end position="59"/>
    </location>
</feature>
<organism evidence="2 3">
    <name type="scientific">Ameca splendens</name>
    <dbReference type="NCBI Taxonomy" id="208324"/>
    <lineage>
        <taxon>Eukaryota</taxon>
        <taxon>Metazoa</taxon>
        <taxon>Chordata</taxon>
        <taxon>Craniata</taxon>
        <taxon>Vertebrata</taxon>
        <taxon>Euteleostomi</taxon>
        <taxon>Actinopterygii</taxon>
        <taxon>Neopterygii</taxon>
        <taxon>Teleostei</taxon>
        <taxon>Neoteleostei</taxon>
        <taxon>Acanthomorphata</taxon>
        <taxon>Ovalentaria</taxon>
        <taxon>Atherinomorphae</taxon>
        <taxon>Cyprinodontiformes</taxon>
        <taxon>Goodeidae</taxon>
        <taxon>Ameca</taxon>
    </lineage>
</organism>
<feature type="region of interest" description="Disordered" evidence="1">
    <location>
        <begin position="206"/>
        <end position="247"/>
    </location>
</feature>
<keyword evidence="3" id="KW-1185">Reference proteome</keyword>
<sequence>MLTQKFLSVRQPQAVKAQGQHNYLHQQLNRRSYGNIVIAHMGIDVTRSITESLDGTPSRTPFRDSKNTGENSKIEALTQGLVSIPNPCPTPLSLGNSGVGESLAPLQELGSSSRDAHRDYAARNWHAKTPAIGCHPTCIAPDPHRGGLSLAELLEQKVDNQVLTWAQPSLTALLIYPLSALLTENNAKIVLVIFCFIRDQVAGAADSAETPRRPSAQTPPPAPPGEAQGLLRPSERHSPSSVSWAVP</sequence>
<proteinExistence type="predicted"/>
<name>A0ABV0ZQV2_9TELE</name>
<protein>
    <submittedName>
        <fullName evidence="2">Uncharacterized protein</fullName>
    </submittedName>
</protein>
<dbReference type="Proteomes" id="UP001469553">
    <property type="component" value="Unassembled WGS sequence"/>
</dbReference>